<organism evidence="2 3">
    <name type="scientific">Allokutzneria albata</name>
    <name type="common">Kibdelosporangium albatum</name>
    <dbReference type="NCBI Taxonomy" id="211114"/>
    <lineage>
        <taxon>Bacteria</taxon>
        <taxon>Bacillati</taxon>
        <taxon>Actinomycetota</taxon>
        <taxon>Actinomycetes</taxon>
        <taxon>Pseudonocardiales</taxon>
        <taxon>Pseudonocardiaceae</taxon>
        <taxon>Allokutzneria</taxon>
    </lineage>
</organism>
<dbReference type="RefSeq" id="WP_081900783.1">
    <property type="nucleotide sequence ID" value="NZ_JOEF01000038.1"/>
</dbReference>
<dbReference type="InterPro" id="IPR001387">
    <property type="entry name" value="Cro/C1-type_HTH"/>
</dbReference>
<dbReference type="SUPFAM" id="SSF47413">
    <property type="entry name" value="lambda repressor-like DNA-binding domains"/>
    <property type="match status" value="1"/>
</dbReference>
<dbReference type="STRING" id="211114.SAMN04489726_1278"/>
<dbReference type="AlphaFoldDB" id="A0A1G9SN65"/>
<evidence type="ECO:0000313" key="3">
    <source>
        <dbReference type="Proteomes" id="UP000183376"/>
    </source>
</evidence>
<sequence>MSALRVCESHSSDPTGEFAVLLRTLRERACLTQEELAEHSGLSIRAISDLERGRTSKPHRKSVVLLARALGIEGESLEGFRRLARRKVAAAPLGAVRSLSVAPEAVTADRTDQDGTAQLVEWMRQILAEEPGPATGPRMVELVGGPDSDTTGLAVRAVARLRRHFPDGQFYLNVAADARGQAGLVDRLLRVFGAEVDHRTREVERLSVLRSLLRSRRAVLVLDNVQDAAALRPVLAFGSACAVIVIARRRLALFDGVWTIDVPPTRRALGCGETARTA</sequence>
<gene>
    <name evidence="2" type="ORF">SAMN04489726_1278</name>
</gene>
<evidence type="ECO:0000313" key="2">
    <source>
        <dbReference type="EMBL" id="SDM36862.1"/>
    </source>
</evidence>
<dbReference type="Gene3D" id="3.40.50.300">
    <property type="entry name" value="P-loop containing nucleotide triphosphate hydrolases"/>
    <property type="match status" value="1"/>
</dbReference>
<keyword evidence="3" id="KW-1185">Reference proteome</keyword>
<dbReference type="Pfam" id="PF13560">
    <property type="entry name" value="HTH_31"/>
    <property type="match status" value="1"/>
</dbReference>
<proteinExistence type="predicted"/>
<dbReference type="eggNOG" id="COG3903">
    <property type="taxonomic scope" value="Bacteria"/>
</dbReference>
<feature type="domain" description="HTH cro/C1-type" evidence="1">
    <location>
        <begin position="22"/>
        <end position="77"/>
    </location>
</feature>
<evidence type="ECO:0000259" key="1">
    <source>
        <dbReference type="PROSITE" id="PS50943"/>
    </source>
</evidence>
<dbReference type="EMBL" id="LT629701">
    <property type="protein sequence ID" value="SDM36862.1"/>
    <property type="molecule type" value="Genomic_DNA"/>
</dbReference>
<dbReference type="InterPro" id="IPR010982">
    <property type="entry name" value="Lambda_DNA-bd_dom_sf"/>
</dbReference>
<dbReference type="GO" id="GO:0003677">
    <property type="term" value="F:DNA binding"/>
    <property type="evidence" value="ECO:0007669"/>
    <property type="project" value="InterPro"/>
</dbReference>
<dbReference type="CDD" id="cd00093">
    <property type="entry name" value="HTH_XRE"/>
    <property type="match status" value="1"/>
</dbReference>
<dbReference type="Proteomes" id="UP000183376">
    <property type="component" value="Chromosome I"/>
</dbReference>
<dbReference type="PROSITE" id="PS50943">
    <property type="entry name" value="HTH_CROC1"/>
    <property type="match status" value="1"/>
</dbReference>
<accession>A0A1G9SN65</accession>
<dbReference type="Gene3D" id="1.10.260.40">
    <property type="entry name" value="lambda repressor-like DNA-binding domains"/>
    <property type="match status" value="1"/>
</dbReference>
<dbReference type="InterPro" id="IPR027417">
    <property type="entry name" value="P-loop_NTPase"/>
</dbReference>
<dbReference type="eggNOG" id="COG1396">
    <property type="taxonomic scope" value="Bacteria"/>
</dbReference>
<reference evidence="2 3" key="1">
    <citation type="submission" date="2016-10" db="EMBL/GenBank/DDBJ databases">
        <authorList>
            <person name="de Groot N.N."/>
        </authorList>
    </citation>
    <scope>NUCLEOTIDE SEQUENCE [LARGE SCALE GENOMIC DNA]</scope>
    <source>
        <strain evidence="2 3">DSM 44149</strain>
    </source>
</reference>
<name>A0A1G9SN65_ALLAB</name>
<dbReference type="OrthoDB" id="7628974at2"/>
<protein>
    <submittedName>
        <fullName evidence="2">Helix-turn-helix domain-containing protein</fullName>
    </submittedName>
</protein>
<dbReference type="SMART" id="SM00530">
    <property type="entry name" value="HTH_XRE"/>
    <property type="match status" value="1"/>
</dbReference>